<dbReference type="AlphaFoldDB" id="A0AA86R8Q2"/>
<keyword evidence="3" id="KW-1185">Reference proteome</keyword>
<evidence type="ECO:0000313" key="3">
    <source>
        <dbReference type="Proteomes" id="UP001642409"/>
    </source>
</evidence>
<reference evidence="1" key="1">
    <citation type="submission" date="2023-06" db="EMBL/GenBank/DDBJ databases">
        <authorList>
            <person name="Kurt Z."/>
        </authorList>
    </citation>
    <scope>NUCLEOTIDE SEQUENCE</scope>
</reference>
<proteinExistence type="predicted"/>
<sequence>MYLYQLLNRNLRYVLSCSNSSSRRSAFRKTSQYYDSLVPLLGLTLLLLSRQVLFSLFQDVFNVLDFVHIFITSSRRHKQTSLRLSKAKHWLSHTSVSTFKTGSTSHLCPLSKDPAIIYIQQRLCSKIKQCPLYVFRLNRHPYLPPQFNSIFEHIFRFQCFTQQLSLQSLRFPNCFVYFGSLVNQEDKCCCNLN</sequence>
<name>A0AA86R8Q2_9EUKA</name>
<dbReference type="EMBL" id="CAXDID020000645">
    <property type="protein sequence ID" value="CAL6108056.1"/>
    <property type="molecule type" value="Genomic_DNA"/>
</dbReference>
<accession>A0AA86R8Q2</accession>
<dbReference type="EMBL" id="CATOUU010001072">
    <property type="protein sequence ID" value="CAI9970388.1"/>
    <property type="molecule type" value="Genomic_DNA"/>
</dbReference>
<protein>
    <submittedName>
        <fullName evidence="2">Hypothetical_protein</fullName>
    </submittedName>
</protein>
<organism evidence="1">
    <name type="scientific">Hexamita inflata</name>
    <dbReference type="NCBI Taxonomy" id="28002"/>
    <lineage>
        <taxon>Eukaryota</taxon>
        <taxon>Metamonada</taxon>
        <taxon>Diplomonadida</taxon>
        <taxon>Hexamitidae</taxon>
        <taxon>Hexamitinae</taxon>
        <taxon>Hexamita</taxon>
    </lineage>
</organism>
<reference evidence="2 3" key="2">
    <citation type="submission" date="2024-07" db="EMBL/GenBank/DDBJ databases">
        <authorList>
            <person name="Akdeniz Z."/>
        </authorList>
    </citation>
    <scope>NUCLEOTIDE SEQUENCE [LARGE SCALE GENOMIC DNA]</scope>
</reference>
<evidence type="ECO:0000313" key="2">
    <source>
        <dbReference type="EMBL" id="CAL6108056.1"/>
    </source>
</evidence>
<dbReference type="Proteomes" id="UP001642409">
    <property type="component" value="Unassembled WGS sequence"/>
</dbReference>
<gene>
    <name evidence="1" type="ORF">HINF_LOCUS58033</name>
    <name evidence="2" type="ORF">HINF_LOCUS74783</name>
</gene>
<comment type="caution">
    <text evidence="1">The sequence shown here is derived from an EMBL/GenBank/DDBJ whole genome shotgun (WGS) entry which is preliminary data.</text>
</comment>
<evidence type="ECO:0000313" key="1">
    <source>
        <dbReference type="EMBL" id="CAI9970388.1"/>
    </source>
</evidence>